<dbReference type="RefSeq" id="WP_240256950.1">
    <property type="nucleotide sequence ID" value="NZ_JAKTTI010000032.1"/>
</dbReference>
<comment type="caution">
    <text evidence="1">The sequence shown here is derived from an EMBL/GenBank/DDBJ whole genome shotgun (WGS) entry which is preliminary data.</text>
</comment>
<dbReference type="Proteomes" id="UP001431131">
    <property type="component" value="Unassembled WGS sequence"/>
</dbReference>
<organism evidence="1 2">
    <name type="scientific">Fredinandcohnia quinoae</name>
    <dbReference type="NCBI Taxonomy" id="2918902"/>
    <lineage>
        <taxon>Bacteria</taxon>
        <taxon>Bacillati</taxon>
        <taxon>Bacillota</taxon>
        <taxon>Bacilli</taxon>
        <taxon>Bacillales</taxon>
        <taxon>Bacillaceae</taxon>
        <taxon>Fredinandcohnia</taxon>
    </lineage>
</organism>
<sequence length="67" mass="7481">MENNYVVEIDLSLLEGINEVELKGVLMSISDKWLKFGIPTNELLASEAIEGCSYILNGINMVNIHLE</sequence>
<dbReference type="EMBL" id="JAKTTI010000032">
    <property type="protein sequence ID" value="MCH1627034.1"/>
    <property type="molecule type" value="Genomic_DNA"/>
</dbReference>
<protein>
    <submittedName>
        <fullName evidence="1">Uncharacterized protein</fullName>
    </submittedName>
</protein>
<name>A0AAW5E7X7_9BACI</name>
<evidence type="ECO:0000313" key="1">
    <source>
        <dbReference type="EMBL" id="MCH1627034.1"/>
    </source>
</evidence>
<accession>A0AAW5E7X7</accession>
<keyword evidence="2" id="KW-1185">Reference proteome</keyword>
<dbReference type="AlphaFoldDB" id="A0AAW5E7X7"/>
<evidence type="ECO:0000313" key="2">
    <source>
        <dbReference type="Proteomes" id="UP001431131"/>
    </source>
</evidence>
<gene>
    <name evidence="1" type="ORF">MJG50_16995</name>
</gene>
<proteinExistence type="predicted"/>
<reference evidence="1" key="1">
    <citation type="submission" date="2022-02" db="EMBL/GenBank/DDBJ databases">
        <title>Fredinandcohnia quinoae sp. nov. isolated from Chenopodium quinoa seeds.</title>
        <authorList>
            <person name="Saati-Santamaria Z."/>
            <person name="Flores-Felix J.D."/>
            <person name="Igual J.M."/>
            <person name="Velazquez E."/>
            <person name="Garcia-Fraile P."/>
            <person name="Martinez-Molina E."/>
        </authorList>
    </citation>
    <scope>NUCLEOTIDE SEQUENCE</scope>
    <source>
        <strain evidence="1">SECRCQ15</strain>
    </source>
</reference>